<organism evidence="2 3">
    <name type="scientific">Paenibacillus lemnae</name>
    <dbReference type="NCBI Taxonomy" id="1330551"/>
    <lineage>
        <taxon>Bacteria</taxon>
        <taxon>Bacillati</taxon>
        <taxon>Bacillota</taxon>
        <taxon>Bacilli</taxon>
        <taxon>Bacillales</taxon>
        <taxon>Paenibacillaceae</taxon>
        <taxon>Paenibacillus</taxon>
    </lineage>
</organism>
<feature type="transmembrane region" description="Helical" evidence="1">
    <location>
        <begin position="6"/>
        <end position="27"/>
    </location>
</feature>
<dbReference type="RefSeq" id="WP_169506950.1">
    <property type="nucleotide sequence ID" value="NZ_JABBPN010000032.1"/>
</dbReference>
<reference evidence="2 3" key="1">
    <citation type="submission" date="2020-04" db="EMBL/GenBank/DDBJ databases">
        <title>Paenibacillus algicola sp. nov., a novel marine bacterium producing alginate lyase.</title>
        <authorList>
            <person name="Huang H."/>
        </authorList>
    </citation>
    <scope>NUCLEOTIDE SEQUENCE [LARGE SCALE GENOMIC DNA]</scope>
    <source>
        <strain evidence="2 3">L7-75</strain>
    </source>
</reference>
<evidence type="ECO:0000256" key="1">
    <source>
        <dbReference type="SAM" id="Phobius"/>
    </source>
</evidence>
<comment type="caution">
    <text evidence="2">The sequence shown here is derived from an EMBL/GenBank/DDBJ whole genome shotgun (WGS) entry which is preliminary data.</text>
</comment>
<proteinExistence type="predicted"/>
<protein>
    <recommendedName>
        <fullName evidence="4">DUF4309 domain-containing protein</fullName>
    </recommendedName>
</protein>
<name>A0A848MD60_PAELE</name>
<accession>A0A848MD60</accession>
<dbReference type="Proteomes" id="UP000565468">
    <property type="component" value="Unassembled WGS sequence"/>
</dbReference>
<gene>
    <name evidence="2" type="ORF">HII30_20720</name>
</gene>
<dbReference type="EMBL" id="JABBPN010000032">
    <property type="protein sequence ID" value="NMO98179.1"/>
    <property type="molecule type" value="Genomic_DNA"/>
</dbReference>
<keyword evidence="1" id="KW-1133">Transmembrane helix</keyword>
<evidence type="ECO:0000313" key="2">
    <source>
        <dbReference type="EMBL" id="NMO98179.1"/>
    </source>
</evidence>
<dbReference type="AlphaFoldDB" id="A0A848MD60"/>
<keyword evidence="1" id="KW-0472">Membrane</keyword>
<sequence length="176" mass="20416">MNVNRRIKPALVAGIASLVLVVFMIYFQHQSSFKKRIDLETINSNLYVGDIEFGMTEYELIRRWGPGEYLYGFGGHGREYKDQLIRVSFSDDKDNDLYGRAGSMEFSNPSFSIFSIKVGEDREAGIEKLKFNGFMSTDFNDDIYMNGEFTITLYGEKAIEYIQISFHDNDLRDRIY</sequence>
<evidence type="ECO:0000313" key="3">
    <source>
        <dbReference type="Proteomes" id="UP000565468"/>
    </source>
</evidence>
<evidence type="ECO:0008006" key="4">
    <source>
        <dbReference type="Google" id="ProtNLM"/>
    </source>
</evidence>
<keyword evidence="3" id="KW-1185">Reference proteome</keyword>
<keyword evidence="1" id="KW-0812">Transmembrane</keyword>